<organism evidence="1 2">
    <name type="scientific">Caryophanon tenue</name>
    <dbReference type="NCBI Taxonomy" id="33978"/>
    <lineage>
        <taxon>Bacteria</taxon>
        <taxon>Bacillati</taxon>
        <taxon>Bacillota</taxon>
        <taxon>Bacilli</taxon>
        <taxon>Bacillales</taxon>
        <taxon>Caryophanaceae</taxon>
        <taxon>Caryophanon</taxon>
    </lineage>
</organism>
<reference evidence="1 2" key="1">
    <citation type="submission" date="2016-07" db="EMBL/GenBank/DDBJ databases">
        <title>Caryophanon tenue genome sequencing.</title>
        <authorList>
            <person name="Verma A."/>
            <person name="Pal Y."/>
            <person name="Krishnamurthi S."/>
        </authorList>
    </citation>
    <scope>NUCLEOTIDE SEQUENCE [LARGE SCALE GENOMIC DNA]</scope>
    <source>
        <strain evidence="1 2">DSM 14152</strain>
    </source>
</reference>
<dbReference type="AlphaFoldDB" id="A0A1C0YIF0"/>
<name>A0A1C0YIF0_9BACL</name>
<dbReference type="PROSITE" id="PS51257">
    <property type="entry name" value="PROKAR_LIPOPROTEIN"/>
    <property type="match status" value="1"/>
</dbReference>
<dbReference type="Pfam" id="PF07537">
    <property type="entry name" value="CamS"/>
    <property type="match status" value="1"/>
</dbReference>
<evidence type="ECO:0000313" key="1">
    <source>
        <dbReference type="EMBL" id="OCS86962.1"/>
    </source>
</evidence>
<keyword evidence="2" id="KW-1185">Reference proteome</keyword>
<protein>
    <recommendedName>
        <fullName evidence="3">CamS family sex pheromone protein</fullName>
    </recommendedName>
</protein>
<dbReference type="STRING" id="33978.A6M13_12235"/>
<dbReference type="Gene3D" id="3.10.570.10">
    <property type="entry name" value="sex pheromone staph- cam373 precursor domain"/>
    <property type="match status" value="1"/>
</dbReference>
<accession>A0A1C0YIF0</accession>
<dbReference type="PIRSF" id="PIRSF012509">
    <property type="entry name" value="CamS"/>
    <property type="match status" value="1"/>
</dbReference>
<dbReference type="EMBL" id="MASJ01000007">
    <property type="protein sequence ID" value="OCS86962.1"/>
    <property type="molecule type" value="Genomic_DNA"/>
</dbReference>
<dbReference type="CDD" id="cd13441">
    <property type="entry name" value="CamS_repeat_1"/>
    <property type="match status" value="1"/>
</dbReference>
<dbReference type="RefSeq" id="WP_066544230.1">
    <property type="nucleotide sequence ID" value="NZ_MASJ01000007.1"/>
</dbReference>
<dbReference type="CDD" id="cd13440">
    <property type="entry name" value="CamS_repeat_2"/>
    <property type="match status" value="1"/>
</dbReference>
<comment type="caution">
    <text evidence="1">The sequence shown here is derived from an EMBL/GenBank/DDBJ whole genome shotgun (WGS) entry which is preliminary data.</text>
</comment>
<gene>
    <name evidence="1" type="ORF">A6M13_12235</name>
</gene>
<evidence type="ECO:0000313" key="2">
    <source>
        <dbReference type="Proteomes" id="UP000093199"/>
    </source>
</evidence>
<proteinExistence type="predicted"/>
<sequence length="378" mass="42806">MKKIMPMVLASALLLAACTPDKEVDEEVVQEQKRVETTIIPSNQLSANYYRTLVPYKESAARGAVVSNLYTKYDVSEVETSLMRLSQSIFDTEKYYFQEGQYIDRDTVYNWIGRYDEEKNEFGLNPAAPADMDPTQRAKEAPNYLAHIVEQNYLTKTEDGKVTLGGVSIGLALNSIYYYQREQYGDYFEEPINEEKLLAEGKRIAEEVVKRLRATDGLGDVPIMVGLFKQESRNSIVPGTYMATAIAEKGAATIGDWTALNEQYVTFPMSSPEDIYRELNTSFQNFKQDIDSYFANYTSVIGRAFYKDNVVQQLNIEVPIQFYSKSEIIGFTQYLTGILYNEFPADLSIEVDINSINGTEALVLKEAGSTEPTVHIYH</sequence>
<dbReference type="OrthoDB" id="9795361at2"/>
<evidence type="ECO:0008006" key="3">
    <source>
        <dbReference type="Google" id="ProtNLM"/>
    </source>
</evidence>
<dbReference type="Proteomes" id="UP000093199">
    <property type="component" value="Unassembled WGS sequence"/>
</dbReference>
<dbReference type="InterPro" id="IPR011426">
    <property type="entry name" value="CamS"/>
</dbReference>